<comment type="caution">
    <text evidence="3">The sequence shown here is derived from an EMBL/GenBank/DDBJ whole genome shotgun (WGS) entry which is preliminary data.</text>
</comment>
<keyword evidence="4" id="KW-1185">Reference proteome</keyword>
<dbReference type="Proteomes" id="UP000004947">
    <property type="component" value="Unassembled WGS sequence"/>
</dbReference>
<organism evidence="3 4">
    <name type="scientific">Lentisphaera araneosa HTCC2155</name>
    <dbReference type="NCBI Taxonomy" id="313628"/>
    <lineage>
        <taxon>Bacteria</taxon>
        <taxon>Pseudomonadati</taxon>
        <taxon>Lentisphaerota</taxon>
        <taxon>Lentisphaeria</taxon>
        <taxon>Lentisphaerales</taxon>
        <taxon>Lentisphaeraceae</taxon>
        <taxon>Lentisphaera</taxon>
    </lineage>
</organism>
<keyword evidence="2" id="KW-0812">Transmembrane</keyword>
<evidence type="ECO:0000256" key="1">
    <source>
        <dbReference type="SAM" id="MobiDB-lite"/>
    </source>
</evidence>
<feature type="transmembrane region" description="Helical" evidence="2">
    <location>
        <begin position="24"/>
        <end position="43"/>
    </location>
</feature>
<sequence length="287" mass="32387">MKSFVIALIAGAIGGVAYSLLPDASWGISLASVITALAAYFIVNRKINSKLTLIVNATQDHIQSTQDKVRKKMNGMQNKPGLNQAAAQKTLEAMQKEGIEEAIKMLDPAEELFSWSILARKQVSTFKYQLYFSLKQFDKADKLENDLLLFDPQLVAMRMAREWMRTPFNKKSSPKEIEGSQIAKLFKKGTSRAKGTTGAFLYNTYGWMLSKADQSKMALELLTKGLDKCADEVIKSNLDVLRNNQASKFSNKAYSERWYSLHLETPPQAKPQKQKMRRGRNQGFQPF</sequence>
<reference evidence="3 4" key="1">
    <citation type="journal article" date="2010" name="J. Bacteriol.">
        <title>Genome sequence of Lentisphaera araneosa HTCC2155T, the type species of the order Lentisphaerales in the phylum Lentisphaerae.</title>
        <authorList>
            <person name="Thrash J.C."/>
            <person name="Cho J.C."/>
            <person name="Vergin K.L."/>
            <person name="Morris R.M."/>
            <person name="Giovannoni S.J."/>
        </authorList>
    </citation>
    <scope>NUCLEOTIDE SEQUENCE [LARGE SCALE GENOMIC DNA]</scope>
    <source>
        <strain evidence="3 4">HTCC2155</strain>
    </source>
</reference>
<keyword evidence="2" id="KW-1133">Transmembrane helix</keyword>
<evidence type="ECO:0000256" key="2">
    <source>
        <dbReference type="SAM" id="Phobius"/>
    </source>
</evidence>
<gene>
    <name evidence="3" type="ORF">LNTAR_20833</name>
</gene>
<keyword evidence="2" id="KW-0472">Membrane</keyword>
<name>A6DL89_9BACT</name>
<evidence type="ECO:0000313" key="4">
    <source>
        <dbReference type="Proteomes" id="UP000004947"/>
    </source>
</evidence>
<dbReference type="EMBL" id="ABCK01000008">
    <property type="protein sequence ID" value="EDM27691.1"/>
    <property type="molecule type" value="Genomic_DNA"/>
</dbReference>
<evidence type="ECO:0000313" key="3">
    <source>
        <dbReference type="EMBL" id="EDM27691.1"/>
    </source>
</evidence>
<proteinExistence type="predicted"/>
<dbReference type="STRING" id="313628.LNTAR_20833"/>
<dbReference type="RefSeq" id="WP_007278649.1">
    <property type="nucleotide sequence ID" value="NZ_ABCK01000008.1"/>
</dbReference>
<protein>
    <submittedName>
        <fullName evidence="3">Uncharacterized protein</fullName>
    </submittedName>
</protein>
<accession>A6DL89</accession>
<feature type="region of interest" description="Disordered" evidence="1">
    <location>
        <begin position="264"/>
        <end position="287"/>
    </location>
</feature>
<dbReference type="AlphaFoldDB" id="A6DL89"/>
<dbReference type="OrthoDB" id="9801051at2"/>